<dbReference type="SUPFAM" id="SSF53448">
    <property type="entry name" value="Nucleotide-diphospho-sugar transferases"/>
    <property type="match status" value="1"/>
</dbReference>
<dbReference type="EC" id="2.4.1.-" evidence="2"/>
<dbReference type="GO" id="GO:0000139">
    <property type="term" value="C:Golgi membrane"/>
    <property type="evidence" value="ECO:0007669"/>
    <property type="project" value="UniProtKB-SubCell"/>
</dbReference>
<comment type="caution">
    <text evidence="4">The sequence shown here is derived from an EMBL/GenBank/DDBJ whole genome shotgun (WGS) entry which is preliminary data.</text>
</comment>
<feature type="domain" description="Glycosyltransferase 2-like" evidence="3">
    <location>
        <begin position="119"/>
        <end position="304"/>
    </location>
</feature>
<dbReference type="EMBL" id="JAODUO010000071">
    <property type="protein sequence ID" value="KAK2190692.1"/>
    <property type="molecule type" value="Genomic_DNA"/>
</dbReference>
<dbReference type="GO" id="GO:0006493">
    <property type="term" value="P:protein O-linked glycosylation"/>
    <property type="evidence" value="ECO:0007669"/>
    <property type="project" value="TreeGrafter"/>
</dbReference>
<feature type="transmembrane region" description="Helical" evidence="2">
    <location>
        <begin position="12"/>
        <end position="35"/>
    </location>
</feature>
<keyword evidence="2" id="KW-1133">Transmembrane helix</keyword>
<keyword evidence="1 2" id="KW-1015">Disulfide bond</keyword>
<organism evidence="4 5">
    <name type="scientific">Ridgeia piscesae</name>
    <name type="common">Tubeworm</name>
    <dbReference type="NCBI Taxonomy" id="27915"/>
    <lineage>
        <taxon>Eukaryota</taxon>
        <taxon>Metazoa</taxon>
        <taxon>Spiralia</taxon>
        <taxon>Lophotrochozoa</taxon>
        <taxon>Annelida</taxon>
        <taxon>Polychaeta</taxon>
        <taxon>Sedentaria</taxon>
        <taxon>Canalipalpata</taxon>
        <taxon>Sabellida</taxon>
        <taxon>Siboglinidae</taxon>
        <taxon>Ridgeia</taxon>
    </lineage>
</organism>
<dbReference type="GO" id="GO:0004653">
    <property type="term" value="F:polypeptide N-acetylgalactosaminyltransferase activity"/>
    <property type="evidence" value="ECO:0007669"/>
    <property type="project" value="TreeGrafter"/>
</dbReference>
<proteinExistence type="inferred from homology"/>
<dbReference type="Gene3D" id="3.90.550.10">
    <property type="entry name" value="Spore Coat Polysaccharide Biosynthesis Protein SpsA, Chain A"/>
    <property type="match status" value="1"/>
</dbReference>
<reference evidence="4" key="1">
    <citation type="journal article" date="2023" name="Mol. Biol. Evol.">
        <title>Third-Generation Sequencing Reveals the Adaptive Role of the Epigenome in Three Deep-Sea Polychaetes.</title>
        <authorList>
            <person name="Perez M."/>
            <person name="Aroh O."/>
            <person name="Sun Y."/>
            <person name="Lan Y."/>
            <person name="Juniper S.K."/>
            <person name="Young C.R."/>
            <person name="Angers B."/>
            <person name="Qian P.Y."/>
        </authorList>
    </citation>
    <scope>NUCLEOTIDE SEQUENCE</scope>
    <source>
        <strain evidence="4">R07B-5</strain>
    </source>
</reference>
<evidence type="ECO:0000259" key="3">
    <source>
        <dbReference type="Pfam" id="PF00535"/>
    </source>
</evidence>
<dbReference type="GO" id="GO:0030246">
    <property type="term" value="F:carbohydrate binding"/>
    <property type="evidence" value="ECO:0007669"/>
    <property type="project" value="UniProtKB-KW"/>
</dbReference>
<dbReference type="InterPro" id="IPR001173">
    <property type="entry name" value="Glyco_trans_2-like"/>
</dbReference>
<evidence type="ECO:0000256" key="2">
    <source>
        <dbReference type="RuleBase" id="RU361242"/>
    </source>
</evidence>
<dbReference type="PANTHER" id="PTHR11675:SF119">
    <property type="entry name" value="POLYPEPTIDE N-ACETYLGALACTOSAMINYLTRANSFERASE 2"/>
    <property type="match status" value="1"/>
</dbReference>
<sequence length="583" mass="68262">MIFRGMTTRFVVRWTSQCLIAFILTTLVLMVIIRWSSDDGPLHDAVARRKAELLNEMRAERLRELQATIFLHPDRPPDSTYNINVSLSERTPLEREVNDTRPKACLDVRYDPTHDLTTTVIIPFYNEALSMLLRTVHSILRHTPDSLLEEIIIIDDHSPNHDLKEPLERYVKFLPKVKLLRTKKREGLIRVRLIGARLAKGKVLMFQDAHTENNVGWLEPMLEEIRKNPQTVIQPHVDEVDPTTINYQASGNHVPRGGFSWDLRYVWMQMPTHEKRRLKSEADAHRSPTLVGCAIAVRKDYFHHIGGFDDAMNVWGGENIELAFRTWMCGGQVLTHPCSRVAHTFKPFAYSFDGDREKIVQKNLMRIAELWMDEWKDFFYASTWNWPSKRTSFDARDMASLERRRALKRKLKCAGFDWYMRTIVPEIPTPPRDATFYGEVTNLKTEACLYEMDDGFVGITYMCFFHRVLPENLFFIDTRHRLVHRGRCVKVDMSTFLIRLVDCDREADSWTWSVDKTYPVEGSIKATTTTEKGEREEFCLTQVTNINKVHYREQMPQLIPCGGEFQAWRFQYMFMFDHKFPLG</sequence>
<dbReference type="Pfam" id="PF00535">
    <property type="entry name" value="Glycos_transf_2"/>
    <property type="match status" value="1"/>
</dbReference>
<dbReference type="AlphaFoldDB" id="A0AAD9UIP8"/>
<keyword evidence="2" id="KW-0328">Glycosyltransferase</keyword>
<name>A0AAD9UIP8_RIDPI</name>
<keyword evidence="2" id="KW-0472">Membrane</keyword>
<evidence type="ECO:0000313" key="4">
    <source>
        <dbReference type="EMBL" id="KAK2190692.1"/>
    </source>
</evidence>
<keyword evidence="2" id="KW-0812">Transmembrane</keyword>
<evidence type="ECO:0000256" key="1">
    <source>
        <dbReference type="ARBA" id="ARBA00023157"/>
    </source>
</evidence>
<keyword evidence="2" id="KW-0464">Manganese</keyword>
<dbReference type="InterPro" id="IPR029044">
    <property type="entry name" value="Nucleotide-diphossugar_trans"/>
</dbReference>
<comment type="pathway">
    <text evidence="2">Protein modification; protein glycosylation.</text>
</comment>
<evidence type="ECO:0000313" key="5">
    <source>
        <dbReference type="Proteomes" id="UP001209878"/>
    </source>
</evidence>
<keyword evidence="2" id="KW-0333">Golgi apparatus</keyword>
<keyword evidence="5" id="KW-1185">Reference proteome</keyword>
<comment type="subcellular location">
    <subcellularLocation>
        <location evidence="2">Golgi apparatus membrane</location>
        <topology evidence="2">Single-pass type II membrane protein</topology>
    </subcellularLocation>
</comment>
<dbReference type="InterPro" id="IPR035992">
    <property type="entry name" value="Ricin_B-like_lectins"/>
</dbReference>
<dbReference type="SUPFAM" id="SSF50370">
    <property type="entry name" value="Ricin B-like lectins"/>
    <property type="match status" value="1"/>
</dbReference>
<dbReference type="Proteomes" id="UP001209878">
    <property type="component" value="Unassembled WGS sequence"/>
</dbReference>
<comment type="similarity">
    <text evidence="2">Belongs to the glycosyltransferase 2 family. GalNAc-T subfamily.</text>
</comment>
<comment type="cofactor">
    <cofactor evidence="2">
        <name>Mn(2+)</name>
        <dbReference type="ChEBI" id="CHEBI:29035"/>
    </cofactor>
</comment>
<keyword evidence="2" id="KW-0808">Transferase</keyword>
<dbReference type="PANTHER" id="PTHR11675">
    <property type="entry name" value="N-ACETYLGALACTOSAMINYLTRANSFERASE"/>
    <property type="match status" value="1"/>
</dbReference>
<protein>
    <recommendedName>
        <fullName evidence="2">Polypeptide N-acetylgalactosaminyltransferase</fullName>
        <ecNumber evidence="2">2.4.1.-</ecNumber>
    </recommendedName>
    <alternativeName>
        <fullName evidence="2">Protein-UDP acetylgalactosaminyltransferase</fullName>
    </alternativeName>
</protein>
<accession>A0AAD9UIP8</accession>
<keyword evidence="2" id="KW-0430">Lectin</keyword>
<gene>
    <name evidence="4" type="ORF">NP493_73g01029</name>
</gene>